<keyword evidence="3" id="KW-1185">Reference proteome</keyword>
<dbReference type="Proteomes" id="UP001314170">
    <property type="component" value="Unassembled WGS sequence"/>
</dbReference>
<comment type="caution">
    <text evidence="2">The sequence shown here is derived from an EMBL/GenBank/DDBJ whole genome shotgun (WGS) entry which is preliminary data.</text>
</comment>
<evidence type="ECO:0000313" key="3">
    <source>
        <dbReference type="Proteomes" id="UP001314170"/>
    </source>
</evidence>
<name>A0AAV1SJ90_9ROSI</name>
<evidence type="ECO:0000313" key="2">
    <source>
        <dbReference type="EMBL" id="CAK7352586.1"/>
    </source>
</evidence>
<evidence type="ECO:0000256" key="1">
    <source>
        <dbReference type="SAM" id="MobiDB-lite"/>
    </source>
</evidence>
<gene>
    <name evidence="2" type="ORF">DCAF_LOCUS24298</name>
</gene>
<accession>A0AAV1SJ90</accession>
<dbReference type="EMBL" id="CAWUPB010001194">
    <property type="protein sequence ID" value="CAK7352586.1"/>
    <property type="molecule type" value="Genomic_DNA"/>
</dbReference>
<sequence length="130" mass="14132">KEKKRIISGMGKDLEDMIRLVYDSHKENTIVGPDTISSSLDNTHATLDNSPIPAIPNSYNPPSPQSSVPAIAACRHAPSSQQFQPHHAANCSLQAQPLQVNNSCRPYHVANYSCSRPTPPKSTIAARPHL</sequence>
<protein>
    <submittedName>
        <fullName evidence="2">Uncharacterized protein</fullName>
    </submittedName>
</protein>
<feature type="region of interest" description="Disordered" evidence="1">
    <location>
        <begin position="33"/>
        <end position="69"/>
    </location>
</feature>
<proteinExistence type="predicted"/>
<feature type="compositionally biased region" description="Polar residues" evidence="1">
    <location>
        <begin position="35"/>
        <end position="49"/>
    </location>
</feature>
<dbReference type="AlphaFoldDB" id="A0AAV1SJ90"/>
<organism evidence="2 3">
    <name type="scientific">Dovyalis caffra</name>
    <dbReference type="NCBI Taxonomy" id="77055"/>
    <lineage>
        <taxon>Eukaryota</taxon>
        <taxon>Viridiplantae</taxon>
        <taxon>Streptophyta</taxon>
        <taxon>Embryophyta</taxon>
        <taxon>Tracheophyta</taxon>
        <taxon>Spermatophyta</taxon>
        <taxon>Magnoliopsida</taxon>
        <taxon>eudicotyledons</taxon>
        <taxon>Gunneridae</taxon>
        <taxon>Pentapetalae</taxon>
        <taxon>rosids</taxon>
        <taxon>fabids</taxon>
        <taxon>Malpighiales</taxon>
        <taxon>Salicaceae</taxon>
        <taxon>Flacourtieae</taxon>
        <taxon>Dovyalis</taxon>
    </lineage>
</organism>
<feature type="non-terminal residue" evidence="2">
    <location>
        <position position="1"/>
    </location>
</feature>
<reference evidence="2 3" key="1">
    <citation type="submission" date="2024-01" db="EMBL/GenBank/DDBJ databases">
        <authorList>
            <person name="Waweru B."/>
        </authorList>
    </citation>
    <scope>NUCLEOTIDE SEQUENCE [LARGE SCALE GENOMIC DNA]</scope>
</reference>